<dbReference type="Gene3D" id="3.30.200.20">
    <property type="entry name" value="Phosphorylase Kinase, domain 1"/>
    <property type="match status" value="1"/>
</dbReference>
<evidence type="ECO:0000256" key="5">
    <source>
        <dbReference type="ARBA" id="ARBA00022741"/>
    </source>
</evidence>
<keyword evidence="4" id="KW-0808">Transferase</keyword>
<dbReference type="GO" id="GO:0010389">
    <property type="term" value="P:regulation of G2/M transition of mitotic cell cycle"/>
    <property type="evidence" value="ECO:0007669"/>
    <property type="project" value="TreeGrafter"/>
</dbReference>
<evidence type="ECO:0000256" key="11">
    <source>
        <dbReference type="RuleBase" id="RU000304"/>
    </source>
</evidence>
<keyword evidence="3 11" id="KW-0723">Serine/threonine-protein kinase</keyword>
<feature type="domain" description="Protein kinase" evidence="12">
    <location>
        <begin position="24"/>
        <end position="307"/>
    </location>
</feature>
<comment type="catalytic activity">
    <reaction evidence="8">
        <text>L-threonyl-[protein] + ATP = O-phospho-L-threonyl-[protein] + ADP + H(+)</text>
        <dbReference type="Rhea" id="RHEA:46608"/>
        <dbReference type="Rhea" id="RHEA-COMP:11060"/>
        <dbReference type="Rhea" id="RHEA-COMP:11605"/>
        <dbReference type="ChEBI" id="CHEBI:15378"/>
        <dbReference type="ChEBI" id="CHEBI:30013"/>
        <dbReference type="ChEBI" id="CHEBI:30616"/>
        <dbReference type="ChEBI" id="CHEBI:61977"/>
        <dbReference type="ChEBI" id="CHEBI:456216"/>
        <dbReference type="EC" id="2.7.11.22"/>
    </reaction>
</comment>
<reference evidence="13" key="1">
    <citation type="submission" date="2020-09" db="EMBL/GenBank/DDBJ databases">
        <authorList>
            <person name="Kikuchi T."/>
        </authorList>
    </citation>
    <scope>NUCLEOTIDE SEQUENCE</scope>
    <source>
        <strain evidence="13">SH1</strain>
    </source>
</reference>
<dbReference type="GO" id="GO:0005634">
    <property type="term" value="C:nucleus"/>
    <property type="evidence" value="ECO:0007669"/>
    <property type="project" value="TreeGrafter"/>
</dbReference>
<dbReference type="PROSITE" id="PS00107">
    <property type="entry name" value="PROTEIN_KINASE_ATP"/>
    <property type="match status" value="1"/>
</dbReference>
<dbReference type="CDD" id="cd07829">
    <property type="entry name" value="STKc_CDK_like"/>
    <property type="match status" value="1"/>
</dbReference>
<keyword evidence="5 10" id="KW-0547">Nucleotide-binding</keyword>
<dbReference type="EMBL" id="CAJFDH010000006">
    <property type="protein sequence ID" value="CAD5229286.1"/>
    <property type="molecule type" value="Genomic_DNA"/>
</dbReference>
<dbReference type="Pfam" id="PF00069">
    <property type="entry name" value="Pkinase"/>
    <property type="match status" value="1"/>
</dbReference>
<comment type="similarity">
    <text evidence="1">Belongs to the protein kinase superfamily. CMGC Ser/Thr protein kinase family. CDC2/CDKX subfamily.</text>
</comment>
<dbReference type="GO" id="GO:0000307">
    <property type="term" value="C:cyclin-dependent protein kinase holoenzyme complex"/>
    <property type="evidence" value="ECO:0007669"/>
    <property type="project" value="TreeGrafter"/>
</dbReference>
<dbReference type="Gene3D" id="1.10.510.10">
    <property type="entry name" value="Transferase(Phosphotransferase) domain 1"/>
    <property type="match status" value="1"/>
</dbReference>
<dbReference type="FunFam" id="3.30.200.20:FF:000375">
    <property type="entry name" value="Cell division related protein kinase 2"/>
    <property type="match status" value="1"/>
</dbReference>
<dbReference type="InterPro" id="IPR011009">
    <property type="entry name" value="Kinase-like_dom_sf"/>
</dbReference>
<dbReference type="GO" id="GO:0005524">
    <property type="term" value="F:ATP binding"/>
    <property type="evidence" value="ECO:0007669"/>
    <property type="project" value="UniProtKB-UniRule"/>
</dbReference>
<keyword evidence="6" id="KW-0418">Kinase</keyword>
<protein>
    <recommendedName>
        <fullName evidence="2">cyclin-dependent kinase</fullName>
        <ecNumber evidence="2">2.7.11.22</ecNumber>
    </recommendedName>
</protein>
<dbReference type="SUPFAM" id="SSF56112">
    <property type="entry name" value="Protein kinase-like (PK-like)"/>
    <property type="match status" value="1"/>
</dbReference>
<dbReference type="InterPro" id="IPR017441">
    <property type="entry name" value="Protein_kinase_ATP_BS"/>
</dbReference>
<dbReference type="InterPro" id="IPR000719">
    <property type="entry name" value="Prot_kinase_dom"/>
</dbReference>
<dbReference type="OrthoDB" id="1732493at2759"/>
<dbReference type="Proteomes" id="UP000614601">
    <property type="component" value="Unassembled WGS sequence"/>
</dbReference>
<dbReference type="GO" id="GO:0004693">
    <property type="term" value="F:cyclin-dependent protein serine/threonine kinase activity"/>
    <property type="evidence" value="ECO:0007669"/>
    <property type="project" value="UniProtKB-EC"/>
</dbReference>
<evidence type="ECO:0000256" key="10">
    <source>
        <dbReference type="PROSITE-ProRule" id="PRU10141"/>
    </source>
</evidence>
<evidence type="ECO:0000256" key="2">
    <source>
        <dbReference type="ARBA" id="ARBA00012425"/>
    </source>
</evidence>
<dbReference type="GO" id="GO:0007165">
    <property type="term" value="P:signal transduction"/>
    <property type="evidence" value="ECO:0007669"/>
    <property type="project" value="TreeGrafter"/>
</dbReference>
<keyword evidence="7 10" id="KW-0067">ATP-binding</keyword>
<dbReference type="PANTHER" id="PTHR24056:SF254">
    <property type="entry name" value="CYCLIN-DEPENDENT KINASE 2"/>
    <property type="match status" value="1"/>
</dbReference>
<dbReference type="PROSITE" id="PS00108">
    <property type="entry name" value="PROTEIN_KINASE_ST"/>
    <property type="match status" value="1"/>
</dbReference>
<evidence type="ECO:0000256" key="8">
    <source>
        <dbReference type="ARBA" id="ARBA00047811"/>
    </source>
</evidence>
<dbReference type="GO" id="GO:0010468">
    <property type="term" value="P:regulation of gene expression"/>
    <property type="evidence" value="ECO:0007669"/>
    <property type="project" value="TreeGrafter"/>
</dbReference>
<gene>
    <name evidence="13" type="ORF">BOKJ2_LOCUS13345</name>
</gene>
<dbReference type="Proteomes" id="UP000783686">
    <property type="component" value="Unassembled WGS sequence"/>
</dbReference>
<dbReference type="InterPro" id="IPR050108">
    <property type="entry name" value="CDK"/>
</dbReference>
<evidence type="ECO:0000259" key="12">
    <source>
        <dbReference type="PROSITE" id="PS50011"/>
    </source>
</evidence>
<dbReference type="PANTHER" id="PTHR24056">
    <property type="entry name" value="CELL DIVISION PROTEIN KINASE"/>
    <property type="match status" value="1"/>
</dbReference>
<evidence type="ECO:0000256" key="1">
    <source>
        <dbReference type="ARBA" id="ARBA00006485"/>
    </source>
</evidence>
<name>A0A811LLY8_9BILA</name>
<evidence type="ECO:0000313" key="14">
    <source>
        <dbReference type="Proteomes" id="UP000614601"/>
    </source>
</evidence>
<proteinExistence type="inferred from homology"/>
<dbReference type="GO" id="GO:0000082">
    <property type="term" value="P:G1/S transition of mitotic cell cycle"/>
    <property type="evidence" value="ECO:0007669"/>
    <property type="project" value="TreeGrafter"/>
</dbReference>
<dbReference type="SMART" id="SM00220">
    <property type="entry name" value="S_TKc"/>
    <property type="match status" value="1"/>
</dbReference>
<evidence type="ECO:0000256" key="7">
    <source>
        <dbReference type="ARBA" id="ARBA00022840"/>
    </source>
</evidence>
<comment type="caution">
    <text evidence="13">The sequence shown here is derived from an EMBL/GenBank/DDBJ whole genome shotgun (WGS) entry which is preliminary data.</text>
</comment>
<dbReference type="FunFam" id="1.10.510.10:FF:000574">
    <property type="entry name" value="Cell division related protein kinase 2"/>
    <property type="match status" value="1"/>
</dbReference>
<comment type="catalytic activity">
    <reaction evidence="9">
        <text>L-seryl-[protein] + ATP = O-phospho-L-seryl-[protein] + ADP + H(+)</text>
        <dbReference type="Rhea" id="RHEA:17989"/>
        <dbReference type="Rhea" id="RHEA-COMP:9863"/>
        <dbReference type="Rhea" id="RHEA-COMP:11604"/>
        <dbReference type="ChEBI" id="CHEBI:15378"/>
        <dbReference type="ChEBI" id="CHEBI:29999"/>
        <dbReference type="ChEBI" id="CHEBI:30616"/>
        <dbReference type="ChEBI" id="CHEBI:83421"/>
        <dbReference type="ChEBI" id="CHEBI:456216"/>
        <dbReference type="EC" id="2.7.11.22"/>
    </reaction>
</comment>
<keyword evidence="14" id="KW-1185">Reference proteome</keyword>
<dbReference type="PROSITE" id="PS50011">
    <property type="entry name" value="PROTEIN_KINASE_DOM"/>
    <property type="match status" value="1"/>
</dbReference>
<dbReference type="GO" id="GO:0005737">
    <property type="term" value="C:cytoplasm"/>
    <property type="evidence" value="ECO:0007669"/>
    <property type="project" value="TreeGrafter"/>
</dbReference>
<organism evidence="13 14">
    <name type="scientific">Bursaphelenchus okinawaensis</name>
    <dbReference type="NCBI Taxonomy" id="465554"/>
    <lineage>
        <taxon>Eukaryota</taxon>
        <taxon>Metazoa</taxon>
        <taxon>Ecdysozoa</taxon>
        <taxon>Nematoda</taxon>
        <taxon>Chromadorea</taxon>
        <taxon>Rhabditida</taxon>
        <taxon>Tylenchina</taxon>
        <taxon>Tylenchomorpha</taxon>
        <taxon>Aphelenchoidea</taxon>
        <taxon>Aphelenchoididae</taxon>
        <taxon>Bursaphelenchus</taxon>
    </lineage>
</organism>
<dbReference type="AlphaFoldDB" id="A0A811LLY8"/>
<sequence>MPGPDHGINPENEIKDGKLGEGHYNGVQRIGEGTYGCVYKAKDTKTNTYYALKQMKLNADEEGVPSVCIREISILKTLNHANVVKLYDVVLRHGKDIILVFEYLNGDLSELLKRNRGVPLHPHLTRSFMRQLLTALNYCHSRRVIHRDLKPANILVMKNGVVKLADFGLARTVSIPSRCYTHEVVTMWYRPPELFLGAKFYSSALDIWSLGCIFAEMCRGKALFDGLSEIQMLFKIFEKLGTPTPEIWPGIDKLRDYNPQFPKFKKKLFNQFLPGLDPFAVDLLEQMLVYHPPARITASSSLCHAYLTDVTEPFPAIEQYYN</sequence>
<evidence type="ECO:0000256" key="3">
    <source>
        <dbReference type="ARBA" id="ARBA00022527"/>
    </source>
</evidence>
<dbReference type="InterPro" id="IPR008271">
    <property type="entry name" value="Ser/Thr_kinase_AS"/>
</dbReference>
<dbReference type="GO" id="GO:0030332">
    <property type="term" value="F:cyclin binding"/>
    <property type="evidence" value="ECO:0007669"/>
    <property type="project" value="TreeGrafter"/>
</dbReference>
<dbReference type="EMBL" id="CAJFCW020000006">
    <property type="protein sequence ID" value="CAG9126247.1"/>
    <property type="molecule type" value="Genomic_DNA"/>
</dbReference>
<dbReference type="EC" id="2.7.11.22" evidence="2"/>
<accession>A0A811LLY8</accession>
<feature type="binding site" evidence="10">
    <location>
        <position position="53"/>
    </location>
    <ligand>
        <name>ATP</name>
        <dbReference type="ChEBI" id="CHEBI:30616"/>
    </ligand>
</feature>
<evidence type="ECO:0000256" key="9">
    <source>
        <dbReference type="ARBA" id="ARBA00048367"/>
    </source>
</evidence>
<evidence type="ECO:0000256" key="6">
    <source>
        <dbReference type="ARBA" id="ARBA00022777"/>
    </source>
</evidence>
<evidence type="ECO:0000256" key="4">
    <source>
        <dbReference type="ARBA" id="ARBA00022679"/>
    </source>
</evidence>
<evidence type="ECO:0000313" key="13">
    <source>
        <dbReference type="EMBL" id="CAD5229286.1"/>
    </source>
</evidence>